<proteinExistence type="predicted"/>
<dbReference type="EMBL" id="FNZH01000003">
    <property type="protein sequence ID" value="SEJ39940.1"/>
    <property type="molecule type" value="Genomic_DNA"/>
</dbReference>
<name>A0A1H6YRI9_9BACT</name>
<dbReference type="OrthoDB" id="2575320at2"/>
<evidence type="ECO:0000313" key="1">
    <source>
        <dbReference type="EMBL" id="SEJ39940.1"/>
    </source>
</evidence>
<dbReference type="STRING" id="1416801.SAMN05192553_103684"/>
<evidence type="ECO:0000313" key="2">
    <source>
        <dbReference type="Proteomes" id="UP000199403"/>
    </source>
</evidence>
<organism evidence="1 2">
    <name type="scientific">Cyclobacterium xiamenense</name>
    <dbReference type="NCBI Taxonomy" id="1297121"/>
    <lineage>
        <taxon>Bacteria</taxon>
        <taxon>Pseudomonadati</taxon>
        <taxon>Bacteroidota</taxon>
        <taxon>Cytophagia</taxon>
        <taxon>Cytophagales</taxon>
        <taxon>Cyclobacteriaceae</taxon>
        <taxon>Cyclobacterium</taxon>
    </lineage>
</organism>
<dbReference type="AlphaFoldDB" id="A0A1H6YRI9"/>
<dbReference type="Proteomes" id="UP000199403">
    <property type="component" value="Unassembled WGS sequence"/>
</dbReference>
<reference evidence="2" key="1">
    <citation type="submission" date="2016-10" db="EMBL/GenBank/DDBJ databases">
        <authorList>
            <person name="Varghese N."/>
            <person name="Submissions S."/>
        </authorList>
    </citation>
    <scope>NUCLEOTIDE SEQUENCE [LARGE SCALE GENOMIC DNA]</scope>
    <source>
        <strain evidence="2">IBRC-M 10761</strain>
    </source>
</reference>
<keyword evidence="2" id="KW-1185">Reference proteome</keyword>
<sequence>MYSFASLLSITRERELFEKISAAKKLFVAIFSEVGNRVGSVDLTEIHAGQKGIKISKGNELQHCPYQVLDIIRDFDPESGLNIRVLHWWGRGLFLQLYLGRIHPFLRTSRVEKLTQYEFNLCKADRWNYQQIIDQGKIGPFEVQYLPEHLLHYSHLQLIKTLPITEPDQVIQDVSLEIKRLYSLLRK</sequence>
<gene>
    <name evidence="1" type="ORF">SAMN05192553_103684</name>
</gene>
<protein>
    <submittedName>
        <fullName evidence="1">Uncharacterized protein</fullName>
    </submittedName>
</protein>
<accession>A0A1H6YRI9</accession>
<dbReference type="RefSeq" id="WP_092174528.1">
    <property type="nucleotide sequence ID" value="NZ_FNZH01000003.1"/>
</dbReference>